<evidence type="ECO:0000256" key="2">
    <source>
        <dbReference type="ARBA" id="ARBA00022691"/>
    </source>
</evidence>
<dbReference type="AlphaFoldDB" id="A0A1V6QFR1"/>
<protein>
    <submittedName>
        <fullName evidence="3">Uncharacterized protein</fullName>
    </submittedName>
</protein>
<comment type="caution">
    <text evidence="3">The sequence shown here is derived from an EMBL/GenBank/DDBJ whole genome shotgun (WGS) entry which is preliminary data.</text>
</comment>
<dbReference type="Proteomes" id="UP000191672">
    <property type="component" value="Unassembled WGS sequence"/>
</dbReference>
<dbReference type="EMBL" id="MDYN01000005">
    <property type="protein sequence ID" value="OQD87817.1"/>
    <property type="molecule type" value="Genomic_DNA"/>
</dbReference>
<keyword evidence="1" id="KW-0808">Transferase</keyword>
<dbReference type="PANTHER" id="PTHR35897:SF1">
    <property type="entry name" value="METHYLTRANSFERASE AUSD"/>
    <property type="match status" value="1"/>
</dbReference>
<dbReference type="InterPro" id="IPR051654">
    <property type="entry name" value="Meroterpenoid_MTases"/>
</dbReference>
<dbReference type="STRING" id="416450.A0A1V6QFR1"/>
<keyword evidence="2" id="KW-0949">S-adenosyl-L-methionine</keyword>
<evidence type="ECO:0000256" key="1">
    <source>
        <dbReference type="ARBA" id="ARBA00022679"/>
    </source>
</evidence>
<reference evidence="4" key="1">
    <citation type="journal article" date="2017" name="Nat. Microbiol.">
        <title>Global analysis of biosynthetic gene clusters reveals vast potential of secondary metabolite production in Penicillium species.</title>
        <authorList>
            <person name="Nielsen J.C."/>
            <person name="Grijseels S."/>
            <person name="Prigent S."/>
            <person name="Ji B."/>
            <person name="Dainat J."/>
            <person name="Nielsen K.F."/>
            <person name="Frisvad J.C."/>
            <person name="Workman M."/>
            <person name="Nielsen J."/>
        </authorList>
    </citation>
    <scope>NUCLEOTIDE SEQUENCE [LARGE SCALE GENOMIC DNA]</scope>
    <source>
        <strain evidence="4">IBT 31811</strain>
    </source>
</reference>
<dbReference type="GO" id="GO:0016740">
    <property type="term" value="F:transferase activity"/>
    <property type="evidence" value="ECO:0007669"/>
    <property type="project" value="UniProtKB-KW"/>
</dbReference>
<gene>
    <name evidence="3" type="ORF">PENANT_c005G08488</name>
</gene>
<sequence length="170" mass="19037">MSTNTNQNLEYHEELPADKGQIWGASLESYGNIPSSQIETHLRNVLAVDGAPAANLICTKDFSIWDMNSFESMERFEACFIAGDLSNPDTVLSGIAGKVDIVHAAAIFHLCVWDDQVKVGVQFSVLFRPDANATVVDRQIADLEPLDPVDQAIQDLCWYRHNMRTWQQLK</sequence>
<organism evidence="3 4">
    <name type="scientific">Penicillium antarcticum</name>
    <dbReference type="NCBI Taxonomy" id="416450"/>
    <lineage>
        <taxon>Eukaryota</taxon>
        <taxon>Fungi</taxon>
        <taxon>Dikarya</taxon>
        <taxon>Ascomycota</taxon>
        <taxon>Pezizomycotina</taxon>
        <taxon>Eurotiomycetes</taxon>
        <taxon>Eurotiomycetidae</taxon>
        <taxon>Eurotiales</taxon>
        <taxon>Aspergillaceae</taxon>
        <taxon>Penicillium</taxon>
    </lineage>
</organism>
<proteinExistence type="predicted"/>
<evidence type="ECO:0000313" key="3">
    <source>
        <dbReference type="EMBL" id="OQD87817.1"/>
    </source>
</evidence>
<keyword evidence="4" id="KW-1185">Reference proteome</keyword>
<accession>A0A1V6QFR1</accession>
<name>A0A1V6QFR1_9EURO</name>
<evidence type="ECO:0000313" key="4">
    <source>
        <dbReference type="Proteomes" id="UP000191672"/>
    </source>
</evidence>
<dbReference type="PANTHER" id="PTHR35897">
    <property type="entry name" value="METHYLTRANSFERASE AUSD"/>
    <property type="match status" value="1"/>
</dbReference>